<keyword evidence="1" id="KW-0812">Transmembrane</keyword>
<keyword evidence="1" id="KW-1133">Transmembrane helix</keyword>
<comment type="caution">
    <text evidence="2">The sequence shown here is derived from an EMBL/GenBank/DDBJ whole genome shotgun (WGS) entry which is preliminary data.</text>
</comment>
<evidence type="ECO:0000256" key="1">
    <source>
        <dbReference type="SAM" id="Phobius"/>
    </source>
</evidence>
<proteinExistence type="predicted"/>
<keyword evidence="1" id="KW-0472">Membrane</keyword>
<accession>A0A4Y3TVV9</accession>
<protein>
    <submittedName>
        <fullName evidence="2">Uncharacterized protein</fullName>
    </submittedName>
</protein>
<evidence type="ECO:0000313" key="3">
    <source>
        <dbReference type="Proteomes" id="UP000317730"/>
    </source>
</evidence>
<sequence>MEQMDALFESEYWKTGIIWLVMLLVGVVIVLTCVKGWSVWRERFGVAPRKIDKDRR</sequence>
<evidence type="ECO:0000313" key="2">
    <source>
        <dbReference type="EMBL" id="GEB85828.1"/>
    </source>
</evidence>
<feature type="transmembrane region" description="Helical" evidence="1">
    <location>
        <begin position="12"/>
        <end position="34"/>
    </location>
</feature>
<dbReference type="AlphaFoldDB" id="A0A4Y3TVV9"/>
<name>A0A4Y3TVV9_9PROT</name>
<dbReference type="EMBL" id="BJMV01000007">
    <property type="protein sequence ID" value="GEB85828.1"/>
    <property type="molecule type" value="Genomic_DNA"/>
</dbReference>
<reference evidence="2 3" key="1">
    <citation type="submission" date="2019-06" db="EMBL/GenBank/DDBJ databases">
        <title>Whole genome shotgun sequence of Acetobacter peroxydans NBRC 13755.</title>
        <authorList>
            <person name="Hosoyama A."/>
            <person name="Uohara A."/>
            <person name="Ohji S."/>
            <person name="Ichikawa N."/>
        </authorList>
    </citation>
    <scope>NUCLEOTIDE SEQUENCE [LARGE SCALE GENOMIC DNA]</scope>
    <source>
        <strain evidence="2 3">NBRC 13755</strain>
    </source>
</reference>
<keyword evidence="3" id="KW-1185">Reference proteome</keyword>
<dbReference type="Proteomes" id="UP000317730">
    <property type="component" value="Unassembled WGS sequence"/>
</dbReference>
<organism evidence="2 3">
    <name type="scientific">Acetobacter peroxydans</name>
    <dbReference type="NCBI Taxonomy" id="104098"/>
    <lineage>
        <taxon>Bacteria</taxon>
        <taxon>Pseudomonadati</taxon>
        <taxon>Pseudomonadota</taxon>
        <taxon>Alphaproteobacteria</taxon>
        <taxon>Acetobacterales</taxon>
        <taxon>Acetobacteraceae</taxon>
        <taxon>Acetobacter</taxon>
    </lineage>
</organism>
<gene>
    <name evidence="2" type="ORF">APE01nite_16250</name>
</gene>